<sequence>MEEAKTCKESRAVQSHRIFPFDTNMHNTLFGGQLTRLMDDCASISVGRHCRRDAVTASIDAMSFLKPLPMGHSVCIETFASGAGKTSVEIFFKIIGENLLTGERYLAATSFWTFVALPKDGEIDFTLPKVVPETPEEIFICQGYQERRKKRLNEWRFQEAFSQHMTIDKPWMS</sequence>
<dbReference type="EMBL" id="FOGF01000044">
    <property type="protein sequence ID" value="SER38538.1"/>
    <property type="molecule type" value="Genomic_DNA"/>
</dbReference>
<keyword evidence="6" id="KW-1185">Reference proteome</keyword>
<accession>A0A1H9NRJ7</accession>
<protein>
    <submittedName>
        <fullName evidence="5">Acyl-CoA hydrolase</fullName>
    </submittedName>
</protein>
<feature type="domain" description="HotDog ACOT-type" evidence="4">
    <location>
        <begin position="8"/>
        <end position="120"/>
    </location>
</feature>
<keyword evidence="2 3" id="KW-0378">Hydrolase</keyword>
<dbReference type="STRING" id="137733.SAMN05421767_14419"/>
<dbReference type="PANTHER" id="PTHR11049">
    <property type="entry name" value="ACYL COENZYME A THIOESTER HYDROLASE"/>
    <property type="match status" value="1"/>
</dbReference>
<dbReference type="InterPro" id="IPR029069">
    <property type="entry name" value="HotDog_dom_sf"/>
</dbReference>
<dbReference type="InterPro" id="IPR006683">
    <property type="entry name" value="Thioestr_dom"/>
</dbReference>
<dbReference type="InterPro" id="IPR033120">
    <property type="entry name" value="HOTDOG_ACOT"/>
</dbReference>
<dbReference type="GO" id="GO:0009062">
    <property type="term" value="P:fatty acid catabolic process"/>
    <property type="evidence" value="ECO:0007669"/>
    <property type="project" value="TreeGrafter"/>
</dbReference>
<organism evidence="5 6">
    <name type="scientific">Granulicatella balaenopterae</name>
    <dbReference type="NCBI Taxonomy" id="137733"/>
    <lineage>
        <taxon>Bacteria</taxon>
        <taxon>Bacillati</taxon>
        <taxon>Bacillota</taxon>
        <taxon>Bacilli</taxon>
        <taxon>Lactobacillales</taxon>
        <taxon>Carnobacteriaceae</taxon>
        <taxon>Granulicatella</taxon>
    </lineage>
</organism>
<dbReference type="PROSITE" id="PS51770">
    <property type="entry name" value="HOTDOG_ACOT"/>
    <property type="match status" value="1"/>
</dbReference>
<gene>
    <name evidence="5" type="ORF">SAMN05421767_14419</name>
</gene>
<evidence type="ECO:0000256" key="3">
    <source>
        <dbReference type="PROSITE-ProRule" id="PRU01106"/>
    </source>
</evidence>
<dbReference type="OrthoDB" id="9791628at2"/>
<evidence type="ECO:0000256" key="2">
    <source>
        <dbReference type="ARBA" id="ARBA00022801"/>
    </source>
</evidence>
<evidence type="ECO:0000259" key="4">
    <source>
        <dbReference type="PROSITE" id="PS51770"/>
    </source>
</evidence>
<comment type="similarity">
    <text evidence="1">Belongs to the acyl coenzyme A hydrolase family.</text>
</comment>
<dbReference type="GO" id="GO:0005829">
    <property type="term" value="C:cytosol"/>
    <property type="evidence" value="ECO:0007669"/>
    <property type="project" value="TreeGrafter"/>
</dbReference>
<evidence type="ECO:0000256" key="1">
    <source>
        <dbReference type="ARBA" id="ARBA00010458"/>
    </source>
</evidence>
<dbReference type="GO" id="GO:0006637">
    <property type="term" value="P:acyl-CoA metabolic process"/>
    <property type="evidence" value="ECO:0007669"/>
    <property type="project" value="TreeGrafter"/>
</dbReference>
<dbReference type="GO" id="GO:0052816">
    <property type="term" value="F:long-chain fatty acyl-CoA hydrolase activity"/>
    <property type="evidence" value="ECO:0007669"/>
    <property type="project" value="TreeGrafter"/>
</dbReference>
<dbReference type="PANTHER" id="PTHR11049:SF24">
    <property type="entry name" value="CYTOSOLIC ACYL COENZYME A THIOESTER HYDROLASE"/>
    <property type="match status" value="1"/>
</dbReference>
<name>A0A1H9NRJ7_9LACT</name>
<dbReference type="Pfam" id="PF03061">
    <property type="entry name" value="4HBT"/>
    <property type="match status" value="1"/>
</dbReference>
<dbReference type="AlphaFoldDB" id="A0A1H9NRJ7"/>
<dbReference type="Proteomes" id="UP000198556">
    <property type="component" value="Unassembled WGS sequence"/>
</dbReference>
<reference evidence="5 6" key="1">
    <citation type="submission" date="2016-10" db="EMBL/GenBank/DDBJ databases">
        <authorList>
            <person name="de Groot N.N."/>
        </authorList>
    </citation>
    <scope>NUCLEOTIDE SEQUENCE [LARGE SCALE GENOMIC DNA]</scope>
    <source>
        <strain evidence="5 6">DSM 15827</strain>
    </source>
</reference>
<evidence type="ECO:0000313" key="5">
    <source>
        <dbReference type="EMBL" id="SER38538.1"/>
    </source>
</evidence>
<proteinExistence type="inferred from homology"/>
<dbReference type="CDD" id="cd03442">
    <property type="entry name" value="BFIT_BACH"/>
    <property type="match status" value="1"/>
</dbReference>
<dbReference type="RefSeq" id="WP_089747671.1">
    <property type="nucleotide sequence ID" value="NZ_FOGF01000044.1"/>
</dbReference>
<evidence type="ECO:0000313" key="6">
    <source>
        <dbReference type="Proteomes" id="UP000198556"/>
    </source>
</evidence>
<dbReference type="InterPro" id="IPR040170">
    <property type="entry name" value="Cytosol_ACT"/>
</dbReference>
<dbReference type="SUPFAM" id="SSF54637">
    <property type="entry name" value="Thioesterase/thiol ester dehydrase-isomerase"/>
    <property type="match status" value="1"/>
</dbReference>
<dbReference type="Gene3D" id="3.10.129.10">
    <property type="entry name" value="Hotdog Thioesterase"/>
    <property type="match status" value="1"/>
</dbReference>